<proteinExistence type="predicted"/>
<reference evidence="1" key="1">
    <citation type="journal article" date="2002" name="Nature">
        <title>The genome sequence and structure of rice chromosome 1.</title>
        <authorList>
            <person name="Sasaki T."/>
            <person name="Matsumoto T."/>
            <person name="Yamamoto K."/>
            <person name="Sakata K."/>
            <person name="Baba T."/>
            <person name="Katayose Y."/>
            <person name="Wu J."/>
            <person name="Niimura Y."/>
            <person name="Cheng Z."/>
            <person name="Nagamura Y."/>
            <person name="Antonio B.A."/>
            <person name="Kanamori H."/>
            <person name="Hosokawa S."/>
            <person name="Masukawa M."/>
            <person name="Arikawa K."/>
            <person name="Chiden Y."/>
            <person name="Hayashi M."/>
            <person name="Okamoto M."/>
            <person name="Ando T."/>
            <person name="Aoki H."/>
            <person name="Arita K."/>
            <person name="Hamada M."/>
            <person name="Harada C."/>
            <person name="Hijishita S."/>
            <person name="Honda M."/>
            <person name="Ichikawa Y."/>
            <person name="Idonuma A."/>
            <person name="Iijima M."/>
            <person name="Ikeda M."/>
            <person name="Ikeno M."/>
            <person name="Itoh S."/>
            <person name="Itoh T."/>
            <person name="Itoh Y."/>
            <person name="Itoh Y."/>
            <person name="Iwabuchi A."/>
            <person name="Kamiya K."/>
            <person name="Karasawa W."/>
            <person name="Katagiri S."/>
            <person name="Kikuta A."/>
            <person name="Kobayashi N."/>
            <person name="Kono I."/>
            <person name="Machita K."/>
            <person name="Maehara T."/>
            <person name="Mizuno H."/>
            <person name="Mizubayashi T."/>
            <person name="Mukai Y."/>
            <person name="Nagasaki H."/>
            <person name="Nakashima M."/>
            <person name="Nakama Y."/>
            <person name="Nakamichi Y."/>
            <person name="Nakamura M."/>
            <person name="Namiki N."/>
            <person name="Negishi M."/>
            <person name="Ohta I."/>
            <person name="Ono N."/>
            <person name="Saji S."/>
            <person name="Sakai K."/>
            <person name="Shibata M."/>
            <person name="Shimokawa T."/>
            <person name="Shomura A."/>
            <person name="Song J."/>
            <person name="Takazaki Y."/>
            <person name="Terasawa K."/>
            <person name="Tsuji K."/>
            <person name="Waki K."/>
            <person name="Yamagata H."/>
            <person name="Yamane H."/>
            <person name="Yoshiki S."/>
            <person name="Yoshihara R."/>
            <person name="Yukawa K."/>
            <person name="Zhong H."/>
            <person name="Iwama H."/>
            <person name="Endo T."/>
            <person name="Ito H."/>
            <person name="Hahn J.H."/>
            <person name="Kim H.I."/>
            <person name="Eun M.Y."/>
            <person name="Yano M."/>
            <person name="Jiang J."/>
            <person name="Gojobori T."/>
        </authorList>
    </citation>
    <scope>NUCLEOTIDE SEQUENCE [LARGE SCALE GENOMIC DNA]</scope>
</reference>
<evidence type="ECO:0000313" key="1">
    <source>
        <dbReference type="EMBL" id="BAD68824.1"/>
    </source>
</evidence>
<dbReference type="Proteomes" id="UP000817658">
    <property type="component" value="Chromosome 1"/>
</dbReference>
<dbReference type="EMBL" id="AP003853">
    <property type="protein sequence ID" value="BAD68824.1"/>
    <property type="molecule type" value="Genomic_DNA"/>
</dbReference>
<protein>
    <submittedName>
        <fullName evidence="1">Uncharacterized protein</fullName>
    </submittedName>
</protein>
<gene>
    <name evidence="1" type="primary">OSJNBa0091E23.40</name>
</gene>
<sequence>MQIPEPQHQTSTKYIINSQEEIHHRSQSHRSNISQNLKKRRMNFFLHLPHGCPSRRRTAVPTPSIYRRSTATWAPIPWPLLPVDLAEGEGASATTSVARPPPLLLPPGCRFRFSRELERHRERREWIRMCETCDLYLLGAVRRVIFYSLRA</sequence>
<organism evidence="1">
    <name type="scientific">Oryza sativa subsp. japonica</name>
    <name type="common">Rice</name>
    <dbReference type="NCBI Taxonomy" id="39947"/>
    <lineage>
        <taxon>Eukaryota</taxon>
        <taxon>Viridiplantae</taxon>
        <taxon>Streptophyta</taxon>
        <taxon>Embryophyta</taxon>
        <taxon>Tracheophyta</taxon>
        <taxon>Spermatophyta</taxon>
        <taxon>Magnoliopsida</taxon>
        <taxon>Liliopsida</taxon>
        <taxon>Poales</taxon>
        <taxon>Poaceae</taxon>
        <taxon>BOP clade</taxon>
        <taxon>Oryzoideae</taxon>
        <taxon>Oryzeae</taxon>
        <taxon>Oryzinae</taxon>
        <taxon>Oryza</taxon>
        <taxon>Oryza sativa</taxon>
    </lineage>
</organism>
<dbReference type="AlphaFoldDB" id="Q5VP01"/>
<accession>Q5VP01</accession>
<name>Q5VP01_ORYSJ</name>